<sequence>MTSVKNASQENGKRGDAPEPHWPILVTLLAVGGLYMALPRSLTLGPRGLLLEIVCLLLIPTFIAMWTGHHDAQRRLGFLILGIITVSMTFSLALLVHALPLHTENPKQLLGSAVALWASNVLVFAQWYWRLDAGGPFVRGKTLGHMDGAFLFPQMTMSEEARKLAGEEDWAPTFVDYLFLAFNTSTAFSPTDTLVLTRWAKVLMMVQSLISLAVIVLLAGRVVNIF</sequence>
<protein>
    <submittedName>
        <fullName evidence="1">Uncharacterized protein</fullName>
    </submittedName>
</protein>
<dbReference type="AlphaFoldDB" id="A0A402CUB0"/>
<organism evidence="1 2">
    <name type="scientific">Capsulimonas corticalis</name>
    <dbReference type="NCBI Taxonomy" id="2219043"/>
    <lineage>
        <taxon>Bacteria</taxon>
        <taxon>Bacillati</taxon>
        <taxon>Armatimonadota</taxon>
        <taxon>Armatimonadia</taxon>
        <taxon>Capsulimonadales</taxon>
        <taxon>Capsulimonadaceae</taxon>
        <taxon>Capsulimonas</taxon>
    </lineage>
</organism>
<proteinExistence type="predicted"/>
<reference evidence="1 2" key="1">
    <citation type="journal article" date="2019" name="Int. J. Syst. Evol. Microbiol.">
        <title>Capsulimonas corticalis gen. nov., sp. nov., an aerobic capsulated bacterium, of a novel bacterial order, Capsulimonadales ord. nov., of the class Armatimonadia of the phylum Armatimonadetes.</title>
        <authorList>
            <person name="Li J."/>
            <person name="Kudo C."/>
            <person name="Tonouchi A."/>
        </authorList>
    </citation>
    <scope>NUCLEOTIDE SEQUENCE [LARGE SCALE GENOMIC DNA]</scope>
    <source>
        <strain evidence="1 2">AX-7</strain>
    </source>
</reference>
<dbReference type="RefSeq" id="WP_119320956.1">
    <property type="nucleotide sequence ID" value="NZ_AP025739.1"/>
</dbReference>
<evidence type="ECO:0000313" key="2">
    <source>
        <dbReference type="Proteomes" id="UP000287394"/>
    </source>
</evidence>
<evidence type="ECO:0000313" key="1">
    <source>
        <dbReference type="EMBL" id="BDI28901.1"/>
    </source>
</evidence>
<dbReference type="KEGG" id="ccot:CCAX7_009520"/>
<dbReference type="EMBL" id="AP025739">
    <property type="protein sequence ID" value="BDI28901.1"/>
    <property type="molecule type" value="Genomic_DNA"/>
</dbReference>
<dbReference type="OrthoDB" id="5402524at2"/>
<accession>A0A402CUB0</accession>
<name>A0A402CUB0_9BACT</name>
<keyword evidence="2" id="KW-1185">Reference proteome</keyword>
<dbReference type="SUPFAM" id="SSF81324">
    <property type="entry name" value="Voltage-gated potassium channels"/>
    <property type="match status" value="1"/>
</dbReference>
<dbReference type="Proteomes" id="UP000287394">
    <property type="component" value="Chromosome"/>
</dbReference>
<gene>
    <name evidence="1" type="ORF">CCAX7_009520</name>
</gene>